<proteinExistence type="inferred from homology"/>
<comment type="similarity">
    <text evidence="3">Belongs to the formate dehydrogenase gamma subunit family.</text>
</comment>
<evidence type="ECO:0000256" key="13">
    <source>
        <dbReference type="SAM" id="Phobius"/>
    </source>
</evidence>
<evidence type="ECO:0000256" key="3">
    <source>
        <dbReference type="ARBA" id="ARBA00010747"/>
    </source>
</evidence>
<accession>A0ABR6XHK7</accession>
<dbReference type="SUPFAM" id="SSF81342">
    <property type="entry name" value="Transmembrane di-heme cytochromes"/>
    <property type="match status" value="1"/>
</dbReference>
<sequence length="379" mass="40592">MRSLILSLTLALTAAVASAQTAGQAAAPANAAATTAPAEKLPGVESVDILKQNQAERTQTQPGNLAPTYRLVADGTKHYSSLPALEAGVLIQGKTQFPGQARATTAGEAWRQYRNGPLTMIGGGILLAALAAVAAMYLTRGQIRLDGPRTGRLIERFTPTERTLHWSMALSFVALASSGIVMLFGKHILLPFFGLTLFGWLAFLCKNIHNFVGPIFTVSIILFFIKFARDNLPSASDIKWMAKFGGLFNGAHVSSHRFNAGEKIIFWGGVVGLGLIVSASGFVLDKLVPGFEYSRAYMQIASIVHIAAAMLAAGMVIGHIYLGTLGMEGAYESMRTGYVDDVWAKEHHDLWYADIEQGKIPRVRSATATAESKVAVVNA</sequence>
<evidence type="ECO:0000256" key="10">
    <source>
        <dbReference type="ARBA" id="ARBA00022989"/>
    </source>
</evidence>
<keyword evidence="5" id="KW-1003">Cell membrane</keyword>
<evidence type="ECO:0000256" key="2">
    <source>
        <dbReference type="ARBA" id="ARBA00004651"/>
    </source>
</evidence>
<dbReference type="PANTHER" id="PTHR30074:SF6">
    <property type="entry name" value="FORMATE DEHYDROGENASE GAMMA SUBUNIT"/>
    <property type="match status" value="1"/>
</dbReference>
<evidence type="ECO:0000256" key="1">
    <source>
        <dbReference type="ARBA" id="ARBA00001971"/>
    </source>
</evidence>
<comment type="caution">
    <text evidence="16">The sequence shown here is derived from an EMBL/GenBank/DDBJ whole genome shotgun (WGS) entry which is preliminary data.</text>
</comment>
<evidence type="ECO:0000256" key="14">
    <source>
        <dbReference type="SAM" id="SignalP"/>
    </source>
</evidence>
<evidence type="ECO:0000313" key="16">
    <source>
        <dbReference type="EMBL" id="MBC3812387.1"/>
    </source>
</evidence>
<dbReference type="Proteomes" id="UP000637632">
    <property type="component" value="Unassembled WGS sequence"/>
</dbReference>
<keyword evidence="8" id="KW-0479">Metal-binding</keyword>
<feature type="transmembrane region" description="Helical" evidence="13">
    <location>
        <begin position="211"/>
        <end position="228"/>
    </location>
</feature>
<evidence type="ECO:0000256" key="4">
    <source>
        <dbReference type="ARBA" id="ARBA00022448"/>
    </source>
</evidence>
<keyword evidence="17" id="KW-1185">Reference proteome</keyword>
<comment type="cofactor">
    <cofactor evidence="1">
        <name>heme</name>
        <dbReference type="ChEBI" id="CHEBI:30413"/>
    </cofactor>
</comment>
<dbReference type="EMBL" id="JACOFT010000004">
    <property type="protein sequence ID" value="MBC3812387.1"/>
    <property type="molecule type" value="Genomic_DNA"/>
</dbReference>
<feature type="transmembrane region" description="Helical" evidence="13">
    <location>
        <begin position="118"/>
        <end position="139"/>
    </location>
</feature>
<dbReference type="Gene3D" id="1.20.950.20">
    <property type="entry name" value="Transmembrane di-heme cytochromes, Chain C"/>
    <property type="match status" value="1"/>
</dbReference>
<keyword evidence="12 13" id="KW-0472">Membrane</keyword>
<keyword evidence="7 13" id="KW-0812">Transmembrane</keyword>
<reference evidence="16 17" key="1">
    <citation type="submission" date="2020-08" db="EMBL/GenBank/DDBJ databases">
        <title>Novel species isolated from subtropical streams in China.</title>
        <authorList>
            <person name="Lu H."/>
        </authorList>
    </citation>
    <scope>NUCLEOTIDE SEQUENCE [LARGE SCALE GENOMIC DNA]</scope>
    <source>
        <strain evidence="16 17">CCTCC AB 2015119</strain>
    </source>
</reference>
<evidence type="ECO:0000313" key="17">
    <source>
        <dbReference type="Proteomes" id="UP000637632"/>
    </source>
</evidence>
<evidence type="ECO:0000259" key="15">
    <source>
        <dbReference type="Pfam" id="PF01292"/>
    </source>
</evidence>
<comment type="subcellular location">
    <subcellularLocation>
        <location evidence="2">Cell membrane</location>
        <topology evidence="2">Multi-pass membrane protein</topology>
    </subcellularLocation>
</comment>
<feature type="chain" id="PRO_5045440235" evidence="14">
    <location>
        <begin position="20"/>
        <end position="379"/>
    </location>
</feature>
<gene>
    <name evidence="16" type="ORF">H8K26_13135</name>
</gene>
<dbReference type="NCBIfam" id="TIGR01583">
    <property type="entry name" value="formate-DH-gamm"/>
    <property type="match status" value="1"/>
</dbReference>
<keyword evidence="10 13" id="KW-1133">Transmembrane helix</keyword>
<feature type="transmembrane region" description="Helical" evidence="13">
    <location>
        <begin position="296"/>
        <end position="322"/>
    </location>
</feature>
<organism evidence="16 17">
    <name type="scientific">Undibacterium aquatile</name>
    <dbReference type="NCBI Taxonomy" id="1537398"/>
    <lineage>
        <taxon>Bacteria</taxon>
        <taxon>Pseudomonadati</taxon>
        <taxon>Pseudomonadota</taxon>
        <taxon>Betaproteobacteria</taxon>
        <taxon>Burkholderiales</taxon>
        <taxon>Oxalobacteraceae</taxon>
        <taxon>Undibacterium</taxon>
    </lineage>
</organism>
<feature type="transmembrane region" description="Helical" evidence="13">
    <location>
        <begin position="264"/>
        <end position="284"/>
    </location>
</feature>
<evidence type="ECO:0000256" key="5">
    <source>
        <dbReference type="ARBA" id="ARBA00022475"/>
    </source>
</evidence>
<evidence type="ECO:0000256" key="11">
    <source>
        <dbReference type="ARBA" id="ARBA00023004"/>
    </source>
</evidence>
<dbReference type="InterPro" id="IPR051817">
    <property type="entry name" value="FDH_cytochrome_b556_subunit"/>
</dbReference>
<protein>
    <submittedName>
        <fullName evidence="16">Formate dehydrogenase subunit gamma</fullName>
    </submittedName>
</protein>
<dbReference type="PANTHER" id="PTHR30074">
    <property type="entry name" value="FORMATE DEHYDROGENASE, NITRATE-INDUCIBLE, CYTOCHROME B556 FDN SUBUNIT"/>
    <property type="match status" value="1"/>
</dbReference>
<evidence type="ECO:0000256" key="6">
    <source>
        <dbReference type="ARBA" id="ARBA00022617"/>
    </source>
</evidence>
<evidence type="ECO:0000256" key="9">
    <source>
        <dbReference type="ARBA" id="ARBA00022982"/>
    </source>
</evidence>
<keyword evidence="6" id="KW-0349">Heme</keyword>
<feature type="transmembrane region" description="Helical" evidence="13">
    <location>
        <begin position="163"/>
        <end position="182"/>
    </location>
</feature>
<keyword evidence="4" id="KW-0813">Transport</keyword>
<dbReference type="Pfam" id="PF01292">
    <property type="entry name" value="Ni_hydr_CYTB"/>
    <property type="match status" value="1"/>
</dbReference>
<evidence type="ECO:0000256" key="8">
    <source>
        <dbReference type="ARBA" id="ARBA00022723"/>
    </source>
</evidence>
<keyword evidence="9" id="KW-0249">Electron transport</keyword>
<evidence type="ECO:0000256" key="12">
    <source>
        <dbReference type="ARBA" id="ARBA00023136"/>
    </source>
</evidence>
<evidence type="ECO:0000256" key="7">
    <source>
        <dbReference type="ARBA" id="ARBA00022692"/>
    </source>
</evidence>
<dbReference type="RefSeq" id="WP_190480091.1">
    <property type="nucleotide sequence ID" value="NZ_JACOFT010000004.1"/>
</dbReference>
<keyword evidence="14" id="KW-0732">Signal</keyword>
<dbReference type="InterPro" id="IPR011577">
    <property type="entry name" value="Cyt_b561_bac/Ni-Hgenase"/>
</dbReference>
<name>A0ABR6XHK7_9BURK</name>
<feature type="domain" description="Cytochrome b561 bacterial/Ni-hydrogenase" evidence="15">
    <location>
        <begin position="156"/>
        <end position="336"/>
    </location>
</feature>
<dbReference type="InterPro" id="IPR016174">
    <property type="entry name" value="Di-haem_cyt_TM"/>
</dbReference>
<keyword evidence="11" id="KW-0408">Iron</keyword>
<dbReference type="InterPro" id="IPR006471">
    <property type="entry name" value="Formate_DH_gsu"/>
</dbReference>
<feature type="signal peptide" evidence="14">
    <location>
        <begin position="1"/>
        <end position="19"/>
    </location>
</feature>